<accession>A0A1L7CEJ2</accession>
<evidence type="ECO:0000313" key="1">
    <source>
        <dbReference type="EMBL" id="APT84244.1"/>
    </source>
</evidence>
<evidence type="ECO:0000313" key="2">
    <source>
        <dbReference type="Proteomes" id="UP000185478"/>
    </source>
</evidence>
<dbReference type="AlphaFoldDB" id="A0A1L7CEJ2"/>
<dbReference type="KEGG" id="caqu:CAQU_03240"/>
<sequence length="125" mass="14084">MYTLDSAPLSDGQRKRLRNLVVSSQLDGRPLAAEDVDRLIRVTLGELSQADAIEQIRATARAEADRIIEEEGLEGVDSPLLNDRQRRRVRELAARREAVEGHPNPRYVDGLVRQAIAQSREDNEE</sequence>
<name>A0A1L7CEJ2_9CORY</name>
<gene>
    <name evidence="1" type="ORF">CAQU_03240</name>
</gene>
<organism evidence="1 2">
    <name type="scientific">Corynebacterium aquilae DSM 44791</name>
    <dbReference type="NCBI Taxonomy" id="1431546"/>
    <lineage>
        <taxon>Bacteria</taxon>
        <taxon>Bacillati</taxon>
        <taxon>Actinomycetota</taxon>
        <taxon>Actinomycetes</taxon>
        <taxon>Mycobacteriales</taxon>
        <taxon>Corynebacteriaceae</taxon>
        <taxon>Corynebacterium</taxon>
    </lineage>
</organism>
<dbReference type="EMBL" id="CP009245">
    <property type="protein sequence ID" value="APT84244.1"/>
    <property type="molecule type" value="Genomic_DNA"/>
</dbReference>
<dbReference type="STRING" id="1431546.CAQU_03240"/>
<proteinExistence type="predicted"/>
<keyword evidence="2" id="KW-1185">Reference proteome</keyword>
<reference evidence="1 2" key="1">
    <citation type="submission" date="2014-08" db="EMBL/GenBank/DDBJ databases">
        <title>Complete genome sequence of Corynebacterium aquilae S-613T(T) (=DSM 44791(T)), isolated from the choana of a healthy golden eagle.</title>
        <authorList>
            <person name="Ruckert C."/>
            <person name="Albersmeier A."/>
            <person name="Winkler A."/>
            <person name="Kalinowski J."/>
        </authorList>
    </citation>
    <scope>NUCLEOTIDE SEQUENCE [LARGE SCALE GENOMIC DNA]</scope>
    <source>
        <strain evidence="1 2">S-613</strain>
    </source>
</reference>
<dbReference type="Proteomes" id="UP000185478">
    <property type="component" value="Chromosome"/>
</dbReference>
<protein>
    <submittedName>
        <fullName evidence="1">Uncharacterized protein</fullName>
    </submittedName>
</protein>
<dbReference type="OrthoDB" id="9958170at2"/>
<dbReference type="RefSeq" id="WP_075725151.1">
    <property type="nucleotide sequence ID" value="NZ_CP009245.1"/>
</dbReference>